<evidence type="ECO:0000256" key="1">
    <source>
        <dbReference type="SAM" id="MobiDB-lite"/>
    </source>
</evidence>
<feature type="compositionally biased region" description="Polar residues" evidence="1">
    <location>
        <begin position="59"/>
        <end position="79"/>
    </location>
</feature>
<protein>
    <submittedName>
        <fullName evidence="2">7158_t:CDS:1</fullName>
    </submittedName>
</protein>
<name>A0A9N9HF74_9GLOM</name>
<proteinExistence type="predicted"/>
<dbReference type="Proteomes" id="UP000789572">
    <property type="component" value="Unassembled WGS sequence"/>
</dbReference>
<reference evidence="2" key="1">
    <citation type="submission" date="2021-06" db="EMBL/GenBank/DDBJ databases">
        <authorList>
            <person name="Kallberg Y."/>
            <person name="Tangrot J."/>
            <person name="Rosling A."/>
        </authorList>
    </citation>
    <scope>NUCLEOTIDE SEQUENCE</scope>
    <source>
        <strain evidence="2">IA702</strain>
    </source>
</reference>
<evidence type="ECO:0000313" key="3">
    <source>
        <dbReference type="Proteomes" id="UP000789572"/>
    </source>
</evidence>
<gene>
    <name evidence="2" type="ORF">POCULU_LOCUS11225</name>
</gene>
<feature type="compositionally biased region" description="Low complexity" evidence="1">
    <location>
        <begin position="80"/>
        <end position="98"/>
    </location>
</feature>
<feature type="region of interest" description="Disordered" evidence="1">
    <location>
        <begin position="59"/>
        <end position="109"/>
    </location>
</feature>
<dbReference type="EMBL" id="CAJVPJ010007488">
    <property type="protein sequence ID" value="CAG8675815.1"/>
    <property type="molecule type" value="Genomic_DNA"/>
</dbReference>
<dbReference type="AlphaFoldDB" id="A0A9N9HF74"/>
<keyword evidence="3" id="KW-1185">Reference proteome</keyword>
<evidence type="ECO:0000313" key="2">
    <source>
        <dbReference type="EMBL" id="CAG8675815.1"/>
    </source>
</evidence>
<comment type="caution">
    <text evidence="2">The sequence shown here is derived from an EMBL/GenBank/DDBJ whole genome shotgun (WGS) entry which is preliminary data.</text>
</comment>
<accession>A0A9N9HF74</accession>
<feature type="non-terminal residue" evidence="2">
    <location>
        <position position="1"/>
    </location>
</feature>
<organism evidence="2 3">
    <name type="scientific">Paraglomus occultum</name>
    <dbReference type="NCBI Taxonomy" id="144539"/>
    <lineage>
        <taxon>Eukaryota</taxon>
        <taxon>Fungi</taxon>
        <taxon>Fungi incertae sedis</taxon>
        <taxon>Mucoromycota</taxon>
        <taxon>Glomeromycotina</taxon>
        <taxon>Glomeromycetes</taxon>
        <taxon>Paraglomerales</taxon>
        <taxon>Paraglomeraceae</taxon>
        <taxon>Paraglomus</taxon>
    </lineage>
</organism>
<sequence>EIYNEIISVNQAKPQPTKNPKQGPFSQYKLSIQLNTSLLKQHPNIPPVSELILTSSNLEETTATNNDMDIDSSTAPSKPQQQQLQTQQKQNKNNNNLKIKSHPYHKNNSQIKNYFNKLNYLSPTVK</sequence>